<dbReference type="Proteomes" id="UP000038011">
    <property type="component" value="Unassembled WGS sequence"/>
</dbReference>
<dbReference type="AlphaFoldDB" id="A0A0M9GMQ4"/>
<gene>
    <name evidence="1" type="ORF">SU32_08990</name>
</gene>
<dbReference type="EMBL" id="JXMU01000011">
    <property type="protein sequence ID" value="KPB01373.1"/>
    <property type="molecule type" value="Genomic_DNA"/>
</dbReference>
<evidence type="ECO:0000313" key="2">
    <source>
        <dbReference type="Proteomes" id="UP000038011"/>
    </source>
</evidence>
<dbReference type="PATRIC" id="fig|1514904.3.peg.623"/>
<reference evidence="1 2" key="1">
    <citation type="submission" date="2015-01" db="EMBL/GenBank/DDBJ databases">
        <title>Ahrensia donghaiensis sp. nov., a novel dimethylsulphoniopropionate-cleavage bacterium isolated from seawater and emended descriptions of the genus Ahrensia and Ahrensia kielensis.</title>
        <authorList>
            <person name="Liu J."/>
        </authorList>
    </citation>
    <scope>NUCLEOTIDE SEQUENCE [LARGE SCALE GENOMIC DNA]</scope>
    <source>
        <strain evidence="1 2">LZD062</strain>
    </source>
</reference>
<dbReference type="RefSeq" id="WP_053999017.1">
    <property type="nucleotide sequence ID" value="NZ_JXMU01000011.1"/>
</dbReference>
<protein>
    <submittedName>
        <fullName evidence="1">Uncharacterized protein</fullName>
    </submittedName>
</protein>
<evidence type="ECO:0000313" key="1">
    <source>
        <dbReference type="EMBL" id="KPB01373.1"/>
    </source>
</evidence>
<comment type="caution">
    <text evidence="1">The sequence shown here is derived from an EMBL/GenBank/DDBJ whole genome shotgun (WGS) entry which is preliminary data.</text>
</comment>
<proteinExistence type="predicted"/>
<dbReference type="STRING" id="1514904.SU32_08990"/>
<name>A0A0M9GMQ4_9HYPH</name>
<sequence length="62" mass="7131">MATFDHPDRAQILDYLHQRRKLADRDERSIISLLKENFGLSPRESCEAIVAAREARAEAGYE</sequence>
<accession>A0A0M9GMQ4</accession>
<keyword evidence="2" id="KW-1185">Reference proteome</keyword>
<organism evidence="1 2">
    <name type="scientific">Ahrensia marina</name>
    <dbReference type="NCBI Taxonomy" id="1514904"/>
    <lineage>
        <taxon>Bacteria</taxon>
        <taxon>Pseudomonadati</taxon>
        <taxon>Pseudomonadota</taxon>
        <taxon>Alphaproteobacteria</taxon>
        <taxon>Hyphomicrobiales</taxon>
        <taxon>Ahrensiaceae</taxon>
        <taxon>Ahrensia</taxon>
    </lineage>
</organism>